<dbReference type="Proteomes" id="UP000501003">
    <property type="component" value="Chromosome"/>
</dbReference>
<dbReference type="RefSeq" id="WP_173493384.1">
    <property type="nucleotide sequence ID" value="NZ_CP054056.1"/>
</dbReference>
<gene>
    <name evidence="1" type="ORF">HRU87_02485</name>
</gene>
<name>A0A7D4QMJ6_9MICO</name>
<accession>A0A7D4QMJ6</accession>
<evidence type="ECO:0000313" key="1">
    <source>
        <dbReference type="EMBL" id="QKJ25087.1"/>
    </source>
</evidence>
<keyword evidence="2" id="KW-1185">Reference proteome</keyword>
<dbReference type="KEGG" id="aqg:HRU87_02485"/>
<dbReference type="AlphaFoldDB" id="A0A7D4QMJ6"/>
<reference evidence="1 2" key="1">
    <citation type="submission" date="2020-05" db="EMBL/GenBank/DDBJ databases">
        <title>Aquirufa sp. strain 15G-AUS-rot a new Aquirufa species.</title>
        <authorList>
            <person name="Pitt A."/>
            <person name="Hahn M.W."/>
        </authorList>
    </citation>
    <scope>NUCLEOTIDE SEQUENCE [LARGE SCALE GENOMIC DNA]</scope>
    <source>
        <strain evidence="1 2">15G-AUS-rot</strain>
    </source>
</reference>
<proteinExistence type="predicted"/>
<evidence type="ECO:0000313" key="2">
    <source>
        <dbReference type="Proteomes" id="UP000501003"/>
    </source>
</evidence>
<organism evidence="1 2">
    <name type="scientific">Aquiluna borgnonia</name>
    <dbReference type="NCBI Taxonomy" id="2499157"/>
    <lineage>
        <taxon>Bacteria</taxon>
        <taxon>Bacillati</taxon>
        <taxon>Actinomycetota</taxon>
        <taxon>Actinomycetes</taxon>
        <taxon>Micrococcales</taxon>
        <taxon>Microbacteriaceae</taxon>
        <taxon>Luna cluster</taxon>
        <taxon>Luna-1 subcluster</taxon>
        <taxon>Aquiluna</taxon>
    </lineage>
</organism>
<protein>
    <submittedName>
        <fullName evidence="1">Uncharacterized protein</fullName>
    </submittedName>
</protein>
<dbReference type="EMBL" id="CP054056">
    <property type="protein sequence ID" value="QKJ25087.1"/>
    <property type="molecule type" value="Genomic_DNA"/>
</dbReference>
<sequence>MSFPLTSAKLQGYDPGQVDALMSRVGSQLANPERRLVTAPMLAVARFDLVLGGYQIPAVDQELARLADDLEIAEISRLLARYGKARVSSDLAANLRTIKQVLEQEPKKRFDIVRDGYEQKLVGAMLKRVIVKRSSLTAPKSFELRTSSLGRSGSGFERSQVDEFLALVVTALHQQEILS</sequence>